<dbReference type="InterPro" id="IPR006089">
    <property type="entry name" value="Acyl-CoA_DH_CS"/>
</dbReference>
<reference evidence="12 15" key="2">
    <citation type="submission" date="2020-12" db="EMBL/GenBank/DDBJ databases">
        <title>FDA dAtabase for Regulatory Grade micrObial Sequences (FDA-ARGOS): Supporting development and validation of Infectious Disease Dx tests.</title>
        <authorList>
            <person name="Nelson B."/>
            <person name="Plummer A."/>
            <person name="Tallon L."/>
            <person name="Sadzewicz L."/>
            <person name="Zhao X."/>
            <person name="Boylan J."/>
            <person name="Ott S."/>
            <person name="Bowen H."/>
            <person name="Vavikolanu K."/>
            <person name="Mehta A."/>
            <person name="Aluvathingal J."/>
            <person name="Nadendla S."/>
            <person name="Myers T."/>
            <person name="Yan Y."/>
            <person name="Sichtig H."/>
        </authorList>
    </citation>
    <scope>NUCLEOTIDE SEQUENCE [LARGE SCALE GENOMIC DNA]</scope>
    <source>
        <strain evidence="12 15">FDAARGOS_923</strain>
    </source>
</reference>
<evidence type="ECO:0000313" key="13">
    <source>
        <dbReference type="EMBL" id="TWL22378.1"/>
    </source>
</evidence>
<dbReference type="Proteomes" id="UP000435910">
    <property type="component" value="Unassembled WGS sequence"/>
</dbReference>
<dbReference type="FunFam" id="1.10.540.10:FF:000001">
    <property type="entry name" value="Very long-chain-specific acyl-CoA dehydrogenase, mitochondrial"/>
    <property type="match status" value="1"/>
</dbReference>
<dbReference type="Proteomes" id="UP000595038">
    <property type="component" value="Chromosome"/>
</dbReference>
<organism evidence="13 14">
    <name type="scientific">Bacillus licheniformis</name>
    <dbReference type="NCBI Taxonomy" id="1402"/>
    <lineage>
        <taxon>Bacteria</taxon>
        <taxon>Bacillati</taxon>
        <taxon>Bacillota</taxon>
        <taxon>Bacilli</taxon>
        <taxon>Bacillales</taxon>
        <taxon>Bacillaceae</taxon>
        <taxon>Bacillus</taxon>
    </lineage>
</organism>
<evidence type="ECO:0000259" key="10">
    <source>
        <dbReference type="Pfam" id="PF02771"/>
    </source>
</evidence>
<dbReference type="InterPro" id="IPR013786">
    <property type="entry name" value="AcylCoA_DH/ox_N"/>
</dbReference>
<accession>A0A1Y0YIC6</accession>
<reference evidence="13 14" key="1">
    <citation type="submission" date="2019-06" db="EMBL/GenBank/DDBJ databases">
        <title>Genome sequence analysis of &gt;100 Bacillus licheniformis strains suggests intrinsic resistance to this species.</title>
        <authorList>
            <person name="Wels M."/>
            <person name="Siezen R.J."/>
            <person name="Johansen E."/>
            <person name="Stuer-Lauridsen B."/>
            <person name="Bjerre K."/>
            <person name="Nielsen B.K.K."/>
        </authorList>
    </citation>
    <scope>NUCLEOTIDE SEQUENCE [LARGE SCALE GENOMIC DNA]</scope>
    <source>
        <strain evidence="13 14">BAC-16736</strain>
    </source>
</reference>
<dbReference type="Gene3D" id="2.40.110.10">
    <property type="entry name" value="Butyryl-CoA Dehydrogenase, subunit A, domain 2"/>
    <property type="match status" value="1"/>
</dbReference>
<dbReference type="InterPro" id="IPR009075">
    <property type="entry name" value="AcylCo_DH/oxidase_C"/>
</dbReference>
<dbReference type="EMBL" id="NILC01000029">
    <property type="protein sequence ID" value="TWL22378.1"/>
    <property type="molecule type" value="Genomic_DNA"/>
</dbReference>
<keyword evidence="4 7" id="KW-0274">FAD</keyword>
<dbReference type="InterPro" id="IPR009100">
    <property type="entry name" value="AcylCoA_DH/oxidase_NM_dom_sf"/>
</dbReference>
<feature type="domain" description="Acyl-CoA dehydrogenase/oxidase N-terminal" evidence="10">
    <location>
        <begin position="29"/>
        <end position="141"/>
    </location>
</feature>
<dbReference type="Pfam" id="PF02770">
    <property type="entry name" value="Acyl-CoA_dh_M"/>
    <property type="match status" value="1"/>
</dbReference>
<dbReference type="GO" id="GO:0050660">
    <property type="term" value="F:flavin adenine dinucleotide binding"/>
    <property type="evidence" value="ECO:0007669"/>
    <property type="project" value="InterPro"/>
</dbReference>
<evidence type="ECO:0000256" key="5">
    <source>
        <dbReference type="ARBA" id="ARBA00023002"/>
    </source>
</evidence>
<dbReference type="PANTHER" id="PTHR43884">
    <property type="entry name" value="ACYL-COA DEHYDROGENASE"/>
    <property type="match status" value="1"/>
</dbReference>
<evidence type="ECO:0000256" key="6">
    <source>
        <dbReference type="ARBA" id="ARBA00052546"/>
    </source>
</evidence>
<dbReference type="Pfam" id="PF21263">
    <property type="entry name" value="Acyl-CoA-dh_C"/>
    <property type="match status" value="1"/>
</dbReference>
<gene>
    <name evidence="13" type="ORF">CHCC16736_3847</name>
    <name evidence="12" type="ORF">I6G80_16165</name>
</gene>
<dbReference type="PANTHER" id="PTHR43884:SF12">
    <property type="entry name" value="ISOVALERYL-COA DEHYDROGENASE, MITOCHONDRIAL-RELATED"/>
    <property type="match status" value="1"/>
</dbReference>
<evidence type="ECO:0000256" key="7">
    <source>
        <dbReference type="RuleBase" id="RU362125"/>
    </source>
</evidence>
<evidence type="ECO:0000313" key="14">
    <source>
        <dbReference type="Proteomes" id="UP000435910"/>
    </source>
</evidence>
<dbReference type="FunFam" id="2.40.110.10:FF:000001">
    <property type="entry name" value="Acyl-CoA dehydrogenase, mitochondrial"/>
    <property type="match status" value="1"/>
</dbReference>
<evidence type="ECO:0000259" key="8">
    <source>
        <dbReference type="Pfam" id="PF00441"/>
    </source>
</evidence>
<dbReference type="SUPFAM" id="SSF47203">
    <property type="entry name" value="Acyl-CoA dehydrogenase C-terminal domain-like"/>
    <property type="match status" value="1"/>
</dbReference>
<evidence type="ECO:0000256" key="1">
    <source>
        <dbReference type="ARBA" id="ARBA00001974"/>
    </source>
</evidence>
<evidence type="ECO:0000256" key="3">
    <source>
        <dbReference type="ARBA" id="ARBA00022630"/>
    </source>
</evidence>
<protein>
    <submittedName>
        <fullName evidence="12">Acyl-CoA dehydrogenase family protein</fullName>
    </submittedName>
    <submittedName>
        <fullName evidence="13">Putative acyl-CoA dehydrogenase</fullName>
    </submittedName>
</protein>
<dbReference type="PROSITE" id="PS00073">
    <property type="entry name" value="ACYL_COA_DH_2"/>
    <property type="match status" value="1"/>
</dbReference>
<comment type="similarity">
    <text evidence="2 7">Belongs to the acyl-CoA dehydrogenase family.</text>
</comment>
<keyword evidence="5 7" id="KW-0560">Oxidoreductase</keyword>
<dbReference type="FunFam" id="1.20.140.10:FF:000019">
    <property type="entry name" value="Acyl-CoA dehydrogenase"/>
    <property type="match status" value="1"/>
</dbReference>
<dbReference type="AlphaFoldDB" id="A0A1Y0YIC6"/>
<dbReference type="InterPro" id="IPR049426">
    <property type="entry name" value="Acyl-CoA-dh-like_C"/>
</dbReference>
<dbReference type="Gene3D" id="1.20.140.10">
    <property type="entry name" value="Butyryl-CoA Dehydrogenase, subunit A, domain 3"/>
    <property type="match status" value="2"/>
</dbReference>
<sequence>MGKAKLRWNEPLISQHESAAEGFTPEDFTEEDRLISKTTESFVKNEVMPLLESIDQQDHESVKKLFQKAGELGLLSIEVPEDCGGLSLSKKLSGLVAEKMGAGGSFSVSFNIHAGVGTLPYIYYGTEEQKQKYLPKLASGEWIGAYALTEPGAGSDALNAKTTAVLNREGTAWILNGEKQWITNAQVADVYVVFAKTAEGMTAFIVERSFKGVSIGPEEKKMGIKGSSTATLILEEVEVPSDNVLGHIGKGHHVALNILNMARLKLAFSNIGTAKQALNLAVSYAKQRKQFNKPIIGFSMIQEKIADMAVSIFGAESAAYRTADCLDNVLDSALPLDDRLRKLTNYASECAINKVYCSEILGRIADEAVQIHGGYGYMQEYEVERLYRDARISRIFEGTNEINRLTIAKLLMKEVQQNGISEPEAQLGSEGNRNRRFIQLSNRLFGKTLKALIRSRVNTQEDQEYARLLADMKKEIYVMESAARRTEKARQIYGGEKARLKEMMTNVICEEGYRRIEEMAVTALSSIASDEAERKLAFEEARSLSLPLFSNLFTQKREIAEKIAAHEKYTV</sequence>
<dbReference type="EMBL" id="CP065647">
    <property type="protein sequence ID" value="QPR71363.1"/>
    <property type="molecule type" value="Genomic_DNA"/>
</dbReference>
<comment type="cofactor">
    <cofactor evidence="1 7">
        <name>FAD</name>
        <dbReference type="ChEBI" id="CHEBI:57692"/>
    </cofactor>
</comment>
<evidence type="ECO:0000259" key="11">
    <source>
        <dbReference type="Pfam" id="PF21263"/>
    </source>
</evidence>
<feature type="domain" description="Acyl-CoA dehydrogenase/oxidase C-terminal" evidence="8">
    <location>
        <begin position="249"/>
        <end position="410"/>
    </location>
</feature>
<dbReference type="InterPro" id="IPR046373">
    <property type="entry name" value="Acyl-CoA_Oxase/DH_mid-dom_sf"/>
</dbReference>
<dbReference type="InterPro" id="IPR037069">
    <property type="entry name" value="AcylCoA_DH/ox_N_sf"/>
</dbReference>
<dbReference type="InterPro" id="IPR006091">
    <property type="entry name" value="Acyl-CoA_Oxase/DH_mid-dom"/>
</dbReference>
<dbReference type="GO" id="GO:0003995">
    <property type="term" value="F:acyl-CoA dehydrogenase activity"/>
    <property type="evidence" value="ECO:0007669"/>
    <property type="project" value="InterPro"/>
</dbReference>
<comment type="catalytic activity">
    <reaction evidence="6">
        <text>a 2,3-saturated acyl-CoA + A = a 2,3-dehydroacyl-CoA + AH2</text>
        <dbReference type="Rhea" id="RHEA:48608"/>
        <dbReference type="ChEBI" id="CHEBI:13193"/>
        <dbReference type="ChEBI" id="CHEBI:17499"/>
        <dbReference type="ChEBI" id="CHEBI:60015"/>
        <dbReference type="ChEBI" id="CHEBI:65111"/>
    </reaction>
</comment>
<dbReference type="SUPFAM" id="SSF56645">
    <property type="entry name" value="Acyl-CoA dehydrogenase NM domain-like"/>
    <property type="match status" value="1"/>
</dbReference>
<name>A0A1Y0YIC6_BACLI</name>
<dbReference type="Gene3D" id="1.10.540.10">
    <property type="entry name" value="Acyl-CoA dehydrogenase/oxidase, N-terminal domain"/>
    <property type="match status" value="1"/>
</dbReference>
<evidence type="ECO:0000256" key="2">
    <source>
        <dbReference type="ARBA" id="ARBA00009347"/>
    </source>
</evidence>
<dbReference type="InterPro" id="IPR036250">
    <property type="entry name" value="AcylCo_DH-like_C"/>
</dbReference>
<evidence type="ECO:0000259" key="9">
    <source>
        <dbReference type="Pfam" id="PF02770"/>
    </source>
</evidence>
<feature type="domain" description="Acyl-CoA dehydrogenase-like C-terminal" evidence="11">
    <location>
        <begin position="459"/>
        <end position="534"/>
    </location>
</feature>
<evidence type="ECO:0000256" key="4">
    <source>
        <dbReference type="ARBA" id="ARBA00022827"/>
    </source>
</evidence>
<feature type="domain" description="Acyl-CoA oxidase/dehydrogenase middle" evidence="9">
    <location>
        <begin position="145"/>
        <end position="237"/>
    </location>
</feature>
<proteinExistence type="inferred from homology"/>
<evidence type="ECO:0000313" key="12">
    <source>
        <dbReference type="EMBL" id="QPR71363.1"/>
    </source>
</evidence>
<dbReference type="Pfam" id="PF02771">
    <property type="entry name" value="Acyl-CoA_dh_N"/>
    <property type="match status" value="1"/>
</dbReference>
<evidence type="ECO:0000313" key="15">
    <source>
        <dbReference type="Proteomes" id="UP000595038"/>
    </source>
</evidence>
<dbReference type="Pfam" id="PF00441">
    <property type="entry name" value="Acyl-CoA_dh_1"/>
    <property type="match status" value="1"/>
</dbReference>
<keyword evidence="3 7" id="KW-0285">Flavoprotein</keyword>
<dbReference type="RefSeq" id="WP_009328144.1">
    <property type="nucleotide sequence ID" value="NZ_BOQU01000003.1"/>
</dbReference>